<feature type="transmembrane region" description="Helical" evidence="9">
    <location>
        <begin position="338"/>
        <end position="358"/>
    </location>
</feature>
<keyword evidence="3 7" id="KW-0813">Transport</keyword>
<dbReference type="PRINTS" id="PR00171">
    <property type="entry name" value="SUGRTRNSPORT"/>
</dbReference>
<organism evidence="11 12">
    <name type="scientific">Macrophomina phaseolina (strain MS6)</name>
    <name type="common">Charcoal rot fungus</name>
    <dbReference type="NCBI Taxonomy" id="1126212"/>
    <lineage>
        <taxon>Eukaryota</taxon>
        <taxon>Fungi</taxon>
        <taxon>Dikarya</taxon>
        <taxon>Ascomycota</taxon>
        <taxon>Pezizomycotina</taxon>
        <taxon>Dothideomycetes</taxon>
        <taxon>Dothideomycetes incertae sedis</taxon>
        <taxon>Botryosphaeriales</taxon>
        <taxon>Botryosphaeriaceae</taxon>
        <taxon>Macrophomina</taxon>
    </lineage>
</organism>
<dbReference type="Proteomes" id="UP000007129">
    <property type="component" value="Unassembled WGS sequence"/>
</dbReference>
<evidence type="ECO:0000256" key="1">
    <source>
        <dbReference type="ARBA" id="ARBA00004141"/>
    </source>
</evidence>
<feature type="compositionally biased region" description="Polar residues" evidence="8">
    <location>
        <begin position="388"/>
        <end position="411"/>
    </location>
</feature>
<evidence type="ECO:0000256" key="9">
    <source>
        <dbReference type="SAM" id="Phobius"/>
    </source>
</evidence>
<dbReference type="NCBIfam" id="TIGR00879">
    <property type="entry name" value="SP"/>
    <property type="match status" value="1"/>
</dbReference>
<gene>
    <name evidence="11" type="ORF">MPH_07219</name>
</gene>
<dbReference type="OrthoDB" id="6612291at2759"/>
<dbReference type="GO" id="GO:0005351">
    <property type="term" value="F:carbohydrate:proton symporter activity"/>
    <property type="evidence" value="ECO:0007669"/>
    <property type="project" value="TreeGrafter"/>
</dbReference>
<sequence>MMQTIPSHSLSCFYVGRVIAGLGLGTMTVAVPQYNAEMSPKEIRGRLGSFFQMAFTLGIFTSYWVDYGVKVNMPANDSQWQIPVGLQILFSGLLALGMLTVKESPRWLVLQDRSEDALAVLQWVRASTGPEVTHELDDILTAVRAEQAETEGLHWREFLDPRNLKRMLAGFALFLAQQATGATAFAYYSPQYFKLLTGNNETRSLLLSGIFGAVKVVACFAFVCLAADRFTRKFNLASGAFAMAITQFVACAVLKTHPVNNNVSDNVPPSAKATVAMMYLFVIIYNFSWGPLPWPYCNELFSTRYRETGVAVAVASQWLWNFVFTISTPYMIDSMGWGTFLMWGCFDVAIGIATIAIAKETRGLSLEKSAQPELFSEESEAKLADGPQNRTSASTTGSDNKTSSQVQERRV</sequence>
<reference evidence="11 12" key="1">
    <citation type="journal article" date="2012" name="BMC Genomics">
        <title>Tools to kill: Genome of one of the most destructive plant pathogenic fungi Macrophomina phaseolina.</title>
        <authorList>
            <person name="Islam M.S."/>
            <person name="Haque M.S."/>
            <person name="Islam M.M."/>
            <person name="Emdad E.M."/>
            <person name="Halim A."/>
            <person name="Hossen Q.M.M."/>
            <person name="Hossain M.Z."/>
            <person name="Ahmed B."/>
            <person name="Rahim S."/>
            <person name="Rahman M.S."/>
            <person name="Alam M.M."/>
            <person name="Hou S."/>
            <person name="Wan X."/>
            <person name="Saito J.A."/>
            <person name="Alam M."/>
        </authorList>
    </citation>
    <scope>NUCLEOTIDE SEQUENCE [LARGE SCALE GENOMIC DNA]</scope>
    <source>
        <strain evidence="11 12">MS6</strain>
    </source>
</reference>
<dbReference type="HOGENOM" id="CLU_001265_30_12_1"/>
<dbReference type="PROSITE" id="PS00217">
    <property type="entry name" value="SUGAR_TRANSPORT_2"/>
    <property type="match status" value="1"/>
</dbReference>
<evidence type="ECO:0000256" key="6">
    <source>
        <dbReference type="ARBA" id="ARBA00023136"/>
    </source>
</evidence>
<evidence type="ECO:0000256" key="8">
    <source>
        <dbReference type="SAM" id="MobiDB-lite"/>
    </source>
</evidence>
<feature type="transmembrane region" description="Helical" evidence="9">
    <location>
        <begin position="47"/>
        <end position="65"/>
    </location>
</feature>
<dbReference type="EMBL" id="AHHD01000294">
    <property type="protein sequence ID" value="EKG15553.1"/>
    <property type="molecule type" value="Genomic_DNA"/>
</dbReference>
<dbReference type="GO" id="GO:0016020">
    <property type="term" value="C:membrane"/>
    <property type="evidence" value="ECO:0007669"/>
    <property type="project" value="UniProtKB-SubCell"/>
</dbReference>
<dbReference type="PANTHER" id="PTHR48022:SF25">
    <property type="entry name" value="QUINATE TRANSPORTER, PUTATIVE (AFU_ORTHOLOGUE AFUA_5G12950)-RELATED"/>
    <property type="match status" value="1"/>
</dbReference>
<dbReference type="SUPFAM" id="SSF103473">
    <property type="entry name" value="MFS general substrate transporter"/>
    <property type="match status" value="1"/>
</dbReference>
<keyword evidence="4 9" id="KW-0812">Transmembrane</keyword>
<evidence type="ECO:0000313" key="11">
    <source>
        <dbReference type="EMBL" id="EKG15553.1"/>
    </source>
</evidence>
<keyword evidence="5 9" id="KW-1133">Transmembrane helix</keyword>
<keyword evidence="6 9" id="KW-0472">Membrane</keyword>
<evidence type="ECO:0000256" key="3">
    <source>
        <dbReference type="ARBA" id="ARBA00022448"/>
    </source>
</evidence>
<evidence type="ECO:0000256" key="5">
    <source>
        <dbReference type="ARBA" id="ARBA00022989"/>
    </source>
</evidence>
<dbReference type="InterPro" id="IPR005829">
    <property type="entry name" value="Sugar_transporter_CS"/>
</dbReference>
<dbReference type="InterPro" id="IPR003663">
    <property type="entry name" value="Sugar/inositol_transpt"/>
</dbReference>
<proteinExistence type="inferred from homology"/>
<feature type="transmembrane region" description="Helical" evidence="9">
    <location>
        <begin position="309"/>
        <end position="332"/>
    </location>
</feature>
<feature type="transmembrane region" description="Helical" evidence="9">
    <location>
        <begin position="14"/>
        <end position="35"/>
    </location>
</feature>
<comment type="caution">
    <text evidence="11">The sequence shown here is derived from an EMBL/GenBank/DDBJ whole genome shotgun (WGS) entry which is preliminary data.</text>
</comment>
<evidence type="ECO:0000313" key="12">
    <source>
        <dbReference type="Proteomes" id="UP000007129"/>
    </source>
</evidence>
<dbReference type="InterPro" id="IPR036259">
    <property type="entry name" value="MFS_trans_sf"/>
</dbReference>
<evidence type="ECO:0000256" key="7">
    <source>
        <dbReference type="RuleBase" id="RU003346"/>
    </source>
</evidence>
<accession>K2RLL2</accession>
<dbReference type="PANTHER" id="PTHR48022">
    <property type="entry name" value="PLASTIDIC GLUCOSE TRANSPORTER 4"/>
    <property type="match status" value="1"/>
</dbReference>
<feature type="transmembrane region" description="Helical" evidence="9">
    <location>
        <begin position="276"/>
        <end position="297"/>
    </location>
</feature>
<feature type="transmembrane region" description="Helical" evidence="9">
    <location>
        <begin position="234"/>
        <end position="256"/>
    </location>
</feature>
<dbReference type="InParanoid" id="K2RLL2"/>
<dbReference type="VEuPathDB" id="FungiDB:MPH_07219"/>
<feature type="domain" description="Major facilitator superfamily (MFS) profile" evidence="10">
    <location>
        <begin position="1"/>
        <end position="362"/>
    </location>
</feature>
<feature type="region of interest" description="Disordered" evidence="8">
    <location>
        <begin position="375"/>
        <end position="411"/>
    </location>
</feature>
<feature type="transmembrane region" description="Helical" evidence="9">
    <location>
        <begin position="80"/>
        <end position="101"/>
    </location>
</feature>
<dbReference type="eggNOG" id="KOG0254">
    <property type="taxonomic scope" value="Eukaryota"/>
</dbReference>
<evidence type="ECO:0000256" key="2">
    <source>
        <dbReference type="ARBA" id="ARBA00010992"/>
    </source>
</evidence>
<dbReference type="PROSITE" id="PS50850">
    <property type="entry name" value="MFS"/>
    <property type="match status" value="1"/>
</dbReference>
<name>K2RLL2_MACPH</name>
<feature type="transmembrane region" description="Helical" evidence="9">
    <location>
        <begin position="168"/>
        <end position="188"/>
    </location>
</feature>
<comment type="subcellular location">
    <subcellularLocation>
        <location evidence="1">Membrane</location>
        <topology evidence="1">Multi-pass membrane protein</topology>
    </subcellularLocation>
</comment>
<evidence type="ECO:0000259" key="10">
    <source>
        <dbReference type="PROSITE" id="PS50850"/>
    </source>
</evidence>
<dbReference type="InterPro" id="IPR005828">
    <property type="entry name" value="MFS_sugar_transport-like"/>
</dbReference>
<protein>
    <submittedName>
        <fullName evidence="11">Sugar/inositol transporter</fullName>
    </submittedName>
</protein>
<dbReference type="InterPro" id="IPR020846">
    <property type="entry name" value="MFS_dom"/>
</dbReference>
<dbReference type="Pfam" id="PF00083">
    <property type="entry name" value="Sugar_tr"/>
    <property type="match status" value="1"/>
</dbReference>
<dbReference type="AlphaFoldDB" id="K2RLL2"/>
<dbReference type="Gene3D" id="1.20.1250.20">
    <property type="entry name" value="MFS general substrate transporter like domains"/>
    <property type="match status" value="1"/>
</dbReference>
<comment type="similarity">
    <text evidence="2 7">Belongs to the major facilitator superfamily. Sugar transporter (TC 2.A.1.1) family.</text>
</comment>
<evidence type="ECO:0000256" key="4">
    <source>
        <dbReference type="ARBA" id="ARBA00022692"/>
    </source>
</evidence>
<feature type="transmembrane region" description="Helical" evidence="9">
    <location>
        <begin position="208"/>
        <end position="227"/>
    </location>
</feature>
<dbReference type="InterPro" id="IPR050360">
    <property type="entry name" value="MFS_Sugar_Transporters"/>
</dbReference>